<dbReference type="EMBL" id="LNCD01000124">
    <property type="protein sequence ID" value="KWV43842.1"/>
    <property type="molecule type" value="Genomic_DNA"/>
</dbReference>
<keyword evidence="2" id="KW-1185">Reference proteome</keyword>
<accession>A0A109J7L9</accession>
<protein>
    <submittedName>
        <fullName evidence="1">Uncharacterized protein</fullName>
    </submittedName>
</protein>
<dbReference type="AlphaFoldDB" id="A0A109J7L9"/>
<gene>
    <name evidence="1" type="ORF">AS026_19415</name>
</gene>
<reference evidence="1 2" key="1">
    <citation type="submission" date="2015-11" db="EMBL/GenBank/DDBJ databases">
        <title>Draft Genome Sequence of the Strain BR 10423 (Rhizobium sp.) isolated from nodules of Mimosa pudica.</title>
        <authorList>
            <person name="Barauna A.C."/>
            <person name="Zilli J.E."/>
            <person name="Simoes-Araujo J.L."/>
            <person name="Reis V.M."/>
            <person name="James E.K."/>
            <person name="Reis F.B.Jr."/>
            <person name="Rouws L.F."/>
            <person name="Passos S.R."/>
            <person name="Gois S.R."/>
        </authorList>
    </citation>
    <scope>NUCLEOTIDE SEQUENCE [LARGE SCALE GENOMIC DNA]</scope>
    <source>
        <strain evidence="1 2">BR10423</strain>
    </source>
</reference>
<dbReference type="RefSeq" id="WP_062374432.1">
    <property type="nucleotide sequence ID" value="NZ_LNCD01000124.1"/>
</dbReference>
<dbReference type="Proteomes" id="UP000068164">
    <property type="component" value="Unassembled WGS sequence"/>
</dbReference>
<sequence length="261" mass="28591">MTTNALTIDLNNVAAIKSFADTDFTMAFKPITSAQDIADAIAFGEEMESANLASAGLSTKLLYWDFARIVHLAQEVQKNPNVWQAFNDACHQKGVSVPKEDANLYIRHAELLMGTHRVGQTPKLDGKWRNNLRAVRYLVESNVRPQDVPATITAAVARDSNGQTLTRLLALNELDKQAHKPKSSTLKKSSPYGKAVTKGQIEVLPPILKSATPIELNFNSEGFALAVVRKGANDIAEVLYDARLADKFVMKGVRDGFKAIV</sequence>
<proteinExistence type="predicted"/>
<comment type="caution">
    <text evidence="1">The sequence shown here is derived from an EMBL/GenBank/DDBJ whole genome shotgun (WGS) entry which is preliminary data.</text>
</comment>
<evidence type="ECO:0000313" key="2">
    <source>
        <dbReference type="Proteomes" id="UP000068164"/>
    </source>
</evidence>
<evidence type="ECO:0000313" key="1">
    <source>
        <dbReference type="EMBL" id="KWV43842.1"/>
    </source>
</evidence>
<name>A0A109J7L9_9HYPH</name>
<organism evidence="1 2">
    <name type="scientific">Rhizobium altiplani</name>
    <dbReference type="NCBI Taxonomy" id="1864509"/>
    <lineage>
        <taxon>Bacteria</taxon>
        <taxon>Pseudomonadati</taxon>
        <taxon>Pseudomonadota</taxon>
        <taxon>Alphaproteobacteria</taxon>
        <taxon>Hyphomicrobiales</taxon>
        <taxon>Rhizobiaceae</taxon>
        <taxon>Rhizobium/Agrobacterium group</taxon>
        <taxon>Rhizobium</taxon>
    </lineage>
</organism>